<dbReference type="AlphaFoldDB" id="A0A4Y2HAH1"/>
<dbReference type="EMBL" id="BGPR01001807">
    <property type="protein sequence ID" value="GBM62246.1"/>
    <property type="molecule type" value="Genomic_DNA"/>
</dbReference>
<comment type="caution">
    <text evidence="1">The sequence shown here is derived from an EMBL/GenBank/DDBJ whole genome shotgun (WGS) entry which is preliminary data.</text>
</comment>
<protein>
    <submittedName>
        <fullName evidence="1">Uncharacterized protein</fullName>
    </submittedName>
</protein>
<sequence length="152" mass="17501">MSGLADLWETNEVHLCGEKVGYRIWIPDQNDAVLSRGVVFKDEITFEKTSIEIFQTESTEEVCEEDASCIDSGKEAEIQDIGDLNTSLATKMYNMRNRSQLQKPSRFEGFVMLAEGNELYIFQRAINSSNRKEWSDVMQEELTSLIENETWE</sequence>
<accession>A0A4Y2HAH1</accession>
<evidence type="ECO:0000313" key="2">
    <source>
        <dbReference type="Proteomes" id="UP000499080"/>
    </source>
</evidence>
<reference evidence="1 2" key="1">
    <citation type="journal article" date="2019" name="Sci. Rep.">
        <title>Orb-weaving spider Araneus ventricosus genome elucidates the spidroin gene catalogue.</title>
        <authorList>
            <person name="Kono N."/>
            <person name="Nakamura H."/>
            <person name="Ohtoshi R."/>
            <person name="Moran D.A.P."/>
            <person name="Shinohara A."/>
            <person name="Yoshida Y."/>
            <person name="Fujiwara M."/>
            <person name="Mori M."/>
            <person name="Tomita M."/>
            <person name="Arakawa K."/>
        </authorList>
    </citation>
    <scope>NUCLEOTIDE SEQUENCE [LARGE SCALE GENOMIC DNA]</scope>
</reference>
<dbReference type="Proteomes" id="UP000499080">
    <property type="component" value="Unassembled WGS sequence"/>
</dbReference>
<name>A0A4Y2HAH1_ARAVE</name>
<keyword evidence="2" id="KW-1185">Reference proteome</keyword>
<proteinExistence type="predicted"/>
<dbReference type="OrthoDB" id="411615at2759"/>
<organism evidence="1 2">
    <name type="scientific">Araneus ventricosus</name>
    <name type="common">Orbweaver spider</name>
    <name type="synonym">Epeira ventricosa</name>
    <dbReference type="NCBI Taxonomy" id="182803"/>
    <lineage>
        <taxon>Eukaryota</taxon>
        <taxon>Metazoa</taxon>
        <taxon>Ecdysozoa</taxon>
        <taxon>Arthropoda</taxon>
        <taxon>Chelicerata</taxon>
        <taxon>Arachnida</taxon>
        <taxon>Araneae</taxon>
        <taxon>Araneomorphae</taxon>
        <taxon>Entelegynae</taxon>
        <taxon>Araneoidea</taxon>
        <taxon>Araneidae</taxon>
        <taxon>Araneus</taxon>
    </lineage>
</organism>
<gene>
    <name evidence="1" type="ORF">AVEN_44042_1</name>
</gene>
<evidence type="ECO:0000313" key="1">
    <source>
        <dbReference type="EMBL" id="GBM62246.1"/>
    </source>
</evidence>